<dbReference type="PRINTS" id="PR00449">
    <property type="entry name" value="RASTRNSFRMNG"/>
</dbReference>
<dbReference type="SUPFAM" id="SSF52540">
    <property type="entry name" value="P-loop containing nucleoside triphosphate hydrolases"/>
    <property type="match status" value="1"/>
</dbReference>
<dbReference type="SMART" id="SM00175">
    <property type="entry name" value="RAB"/>
    <property type="match status" value="1"/>
</dbReference>
<evidence type="ECO:0000313" key="3">
    <source>
        <dbReference type="EMBL" id="QHU06924.1"/>
    </source>
</evidence>
<dbReference type="InterPro" id="IPR027417">
    <property type="entry name" value="P-loop_NTPase"/>
</dbReference>
<evidence type="ECO:0000256" key="1">
    <source>
        <dbReference type="ARBA" id="ARBA00022741"/>
    </source>
</evidence>
<organism evidence="3">
    <name type="scientific">viral metagenome</name>
    <dbReference type="NCBI Taxonomy" id="1070528"/>
    <lineage>
        <taxon>unclassified sequences</taxon>
        <taxon>metagenomes</taxon>
        <taxon>organismal metagenomes</taxon>
    </lineage>
</organism>
<keyword evidence="2" id="KW-0342">GTP-binding</keyword>
<evidence type="ECO:0000256" key="2">
    <source>
        <dbReference type="ARBA" id="ARBA00023134"/>
    </source>
</evidence>
<keyword evidence="1" id="KW-0547">Nucleotide-binding</keyword>
<dbReference type="Gene3D" id="3.40.50.300">
    <property type="entry name" value="P-loop containing nucleotide triphosphate hydrolases"/>
    <property type="match status" value="1"/>
</dbReference>
<dbReference type="NCBIfam" id="TIGR00231">
    <property type="entry name" value="small_GTP"/>
    <property type="match status" value="1"/>
</dbReference>
<dbReference type="InterPro" id="IPR005225">
    <property type="entry name" value="Small_GTP-bd"/>
</dbReference>
<dbReference type="AlphaFoldDB" id="A0A6C0JTB5"/>
<sequence>MTTDVLKTALIGDSFVGKSTLCYAIVDRPINREYTSTIGVDYIVKIVSNDVYIGFWDLAGLDRFATIISSYVKNSKQVIFCYSAESYQSYVNMINKYEFYKTHNYLDDKPIFVVATKIESRKAHHNYQTWSEDFVNINNFPFIPISSYTGEGLEKLTRALVDKKQFLSINFDAPDTVSKIEPSSEVIIANNSPKCRNCFGCCFEI</sequence>
<dbReference type="PANTHER" id="PTHR47977">
    <property type="entry name" value="RAS-RELATED PROTEIN RAB"/>
    <property type="match status" value="1"/>
</dbReference>
<accession>A0A6C0JTB5</accession>
<name>A0A6C0JTB5_9ZZZZ</name>
<dbReference type="GO" id="GO:0005525">
    <property type="term" value="F:GTP binding"/>
    <property type="evidence" value="ECO:0007669"/>
    <property type="project" value="UniProtKB-KW"/>
</dbReference>
<dbReference type="InterPro" id="IPR001806">
    <property type="entry name" value="Small_GTPase"/>
</dbReference>
<dbReference type="EMBL" id="MN740669">
    <property type="protein sequence ID" value="QHU06924.1"/>
    <property type="molecule type" value="Genomic_DNA"/>
</dbReference>
<dbReference type="PROSITE" id="PS51419">
    <property type="entry name" value="RAB"/>
    <property type="match status" value="1"/>
</dbReference>
<dbReference type="GO" id="GO:0003924">
    <property type="term" value="F:GTPase activity"/>
    <property type="evidence" value="ECO:0007669"/>
    <property type="project" value="InterPro"/>
</dbReference>
<dbReference type="InterPro" id="IPR050227">
    <property type="entry name" value="Rab"/>
</dbReference>
<reference evidence="3" key="1">
    <citation type="journal article" date="2020" name="Nature">
        <title>Giant virus diversity and host interactions through global metagenomics.</title>
        <authorList>
            <person name="Schulz F."/>
            <person name="Roux S."/>
            <person name="Paez-Espino D."/>
            <person name="Jungbluth S."/>
            <person name="Walsh D.A."/>
            <person name="Denef V.J."/>
            <person name="McMahon K.D."/>
            <person name="Konstantinidis K.T."/>
            <person name="Eloe-Fadrosh E.A."/>
            <person name="Kyrpides N.C."/>
            <person name="Woyke T."/>
        </authorList>
    </citation>
    <scope>NUCLEOTIDE SEQUENCE</scope>
    <source>
        <strain evidence="3">GVMAG-S-1038524-41</strain>
    </source>
</reference>
<dbReference type="Pfam" id="PF00071">
    <property type="entry name" value="Ras"/>
    <property type="match status" value="1"/>
</dbReference>
<proteinExistence type="predicted"/>
<protein>
    <submittedName>
        <fullName evidence="3">Uncharacterized protein</fullName>
    </submittedName>
</protein>